<dbReference type="RefSeq" id="WP_055454473.1">
    <property type="nucleotide sequence ID" value="NZ_CYHE01000002.1"/>
</dbReference>
<proteinExistence type="predicted"/>
<name>A0A0K6HPX2_9HYPH</name>
<dbReference type="Proteomes" id="UP000183900">
    <property type="component" value="Unassembled WGS sequence"/>
</dbReference>
<dbReference type="OrthoDB" id="3480230at2"/>
<dbReference type="Pfam" id="PF24698">
    <property type="entry name" value="DUF7662"/>
    <property type="match status" value="1"/>
</dbReference>
<feature type="domain" description="DUF7662" evidence="1">
    <location>
        <begin position="4"/>
        <end position="79"/>
    </location>
</feature>
<evidence type="ECO:0000313" key="3">
    <source>
        <dbReference type="Proteomes" id="UP000183900"/>
    </source>
</evidence>
<organism evidence="2 3">
    <name type="scientific">Pannonibacter indicus</name>
    <dbReference type="NCBI Taxonomy" id="466044"/>
    <lineage>
        <taxon>Bacteria</taxon>
        <taxon>Pseudomonadati</taxon>
        <taxon>Pseudomonadota</taxon>
        <taxon>Alphaproteobacteria</taxon>
        <taxon>Hyphomicrobiales</taxon>
        <taxon>Stappiaceae</taxon>
        <taxon>Pannonibacter</taxon>
    </lineage>
</organism>
<accession>A0A0K6HPX2</accession>
<dbReference type="AlphaFoldDB" id="A0A0K6HPX2"/>
<keyword evidence="3" id="KW-1185">Reference proteome</keyword>
<protein>
    <recommendedName>
        <fullName evidence="1">DUF7662 domain-containing protein</fullName>
    </recommendedName>
</protein>
<dbReference type="EMBL" id="CYHE01000002">
    <property type="protein sequence ID" value="CUA92886.1"/>
    <property type="molecule type" value="Genomic_DNA"/>
</dbReference>
<evidence type="ECO:0000259" key="1">
    <source>
        <dbReference type="Pfam" id="PF24698"/>
    </source>
</evidence>
<reference evidence="3" key="1">
    <citation type="submission" date="2015-08" db="EMBL/GenBank/DDBJ databases">
        <authorList>
            <person name="Varghese N."/>
        </authorList>
    </citation>
    <scope>NUCLEOTIDE SEQUENCE [LARGE SCALE GENOMIC DNA]</scope>
    <source>
        <strain evidence="3">DSM 23407</strain>
    </source>
</reference>
<gene>
    <name evidence="2" type="ORF">Ga0061067_102174</name>
</gene>
<sequence length="254" mass="28108">MAKYDPLREHLARLDEVVWAAKLDELEMILGVSLPMSAREHRTWWANSGGSLVHQNAWLDAGWRVDHTDLRRDLVVFRRLRISGTSAAAENAGPSRSGRHQENLDQLRRYAREMREPVNLTVRAEWTGIGIVTETPCNSRLVPALPGLYRLAVLAGGKVQTFILDTGDLGALHRDLQRLSHPDGPDVTRIAEKLGLAAGTAAMADMVTPGNIWLIADGRGKPADLASPAGRELAGRLLCLHERQNGRKSRFVRL</sequence>
<evidence type="ECO:0000313" key="2">
    <source>
        <dbReference type="EMBL" id="CUA92886.1"/>
    </source>
</evidence>
<dbReference type="InterPro" id="IPR056079">
    <property type="entry name" value="DUF7662"/>
</dbReference>